<dbReference type="Pfam" id="PF00536">
    <property type="entry name" value="SAM_1"/>
    <property type="match status" value="1"/>
</dbReference>
<dbReference type="GO" id="GO:0005509">
    <property type="term" value="F:calcium ion binding"/>
    <property type="evidence" value="ECO:0007669"/>
    <property type="project" value="InterPro"/>
</dbReference>
<dbReference type="SUPFAM" id="SSF47473">
    <property type="entry name" value="EF-hand"/>
    <property type="match status" value="1"/>
</dbReference>
<keyword evidence="1" id="KW-0106">Calcium</keyword>
<dbReference type="Pfam" id="PF13499">
    <property type="entry name" value="EF-hand_7"/>
    <property type="match status" value="1"/>
</dbReference>
<dbReference type="Gene3D" id="1.10.150.50">
    <property type="entry name" value="Transcription Factor, Ets-1"/>
    <property type="match status" value="1"/>
</dbReference>
<feature type="compositionally biased region" description="Low complexity" evidence="2">
    <location>
        <begin position="1850"/>
        <end position="1860"/>
    </location>
</feature>
<dbReference type="SUPFAM" id="SSF47769">
    <property type="entry name" value="SAM/Pointed domain"/>
    <property type="match status" value="1"/>
</dbReference>
<evidence type="ECO:0000313" key="6">
    <source>
        <dbReference type="Proteomes" id="UP000481153"/>
    </source>
</evidence>
<evidence type="ECO:0000313" key="5">
    <source>
        <dbReference type="EMBL" id="KAF0744375.1"/>
    </source>
</evidence>
<evidence type="ECO:0000259" key="4">
    <source>
        <dbReference type="PROSITE" id="PS50222"/>
    </source>
</evidence>
<dbReference type="PROSITE" id="PS50105">
    <property type="entry name" value="SAM_DOMAIN"/>
    <property type="match status" value="1"/>
</dbReference>
<dbReference type="SUPFAM" id="SSF55781">
    <property type="entry name" value="GAF domain-like"/>
    <property type="match status" value="2"/>
</dbReference>
<feature type="compositionally biased region" description="Polar residues" evidence="2">
    <location>
        <begin position="2404"/>
        <end position="2415"/>
    </location>
</feature>
<dbReference type="Gene3D" id="1.10.238.10">
    <property type="entry name" value="EF-hand"/>
    <property type="match status" value="1"/>
</dbReference>
<dbReference type="EMBL" id="VJMJ01000009">
    <property type="protein sequence ID" value="KAF0744375.1"/>
    <property type="molecule type" value="Genomic_DNA"/>
</dbReference>
<feature type="domain" description="EF-hand" evidence="4">
    <location>
        <begin position="2296"/>
        <end position="2331"/>
    </location>
</feature>
<evidence type="ECO:0000256" key="1">
    <source>
        <dbReference type="ARBA" id="ARBA00022837"/>
    </source>
</evidence>
<feature type="region of interest" description="Disordered" evidence="2">
    <location>
        <begin position="2370"/>
        <end position="2437"/>
    </location>
</feature>
<dbReference type="PROSITE" id="PS50096">
    <property type="entry name" value="IQ"/>
    <property type="match status" value="1"/>
</dbReference>
<dbReference type="InterPro" id="IPR029016">
    <property type="entry name" value="GAF-like_dom_sf"/>
</dbReference>
<dbReference type="InterPro" id="IPR011992">
    <property type="entry name" value="EF-hand-dom_pair"/>
</dbReference>
<organism evidence="5 6">
    <name type="scientific">Aphanomyces euteiches</name>
    <dbReference type="NCBI Taxonomy" id="100861"/>
    <lineage>
        <taxon>Eukaryota</taxon>
        <taxon>Sar</taxon>
        <taxon>Stramenopiles</taxon>
        <taxon>Oomycota</taxon>
        <taxon>Saprolegniomycetes</taxon>
        <taxon>Saprolegniales</taxon>
        <taxon>Verrucalvaceae</taxon>
        <taxon>Aphanomyces</taxon>
    </lineage>
</organism>
<feature type="region of interest" description="Disordered" evidence="2">
    <location>
        <begin position="1850"/>
        <end position="1873"/>
    </location>
</feature>
<reference evidence="5 6" key="1">
    <citation type="submission" date="2019-07" db="EMBL/GenBank/DDBJ databases">
        <title>Genomics analysis of Aphanomyces spp. identifies a new class of oomycete effector associated with host adaptation.</title>
        <authorList>
            <person name="Gaulin E."/>
        </authorList>
    </citation>
    <scope>NUCLEOTIDE SEQUENCE [LARGE SCALE GENOMIC DNA]</scope>
    <source>
        <strain evidence="5 6">ATCC 201684</strain>
    </source>
</reference>
<dbReference type="InterPro" id="IPR018247">
    <property type="entry name" value="EF_Hand_1_Ca_BS"/>
</dbReference>
<comment type="caution">
    <text evidence="5">The sequence shown here is derived from an EMBL/GenBank/DDBJ whole genome shotgun (WGS) entry which is preliminary data.</text>
</comment>
<sequence>MPSKTVAAKDAAVFADAIQREEDKVKEAEEYRIIDGYLFIPHSLRHHFKREEPQDSPAITAARLARSARLFFHSNQHLREHLYPAEVETSIGARIYYERALSKLTDIETKASTKTQLQLERQIVSLVEGCLKNGQCDIYLGLVQPKRTHILYSACSKGSRMQGQILQASEGLSFQCVESQAVVICEDIAADPTIKYFGDQFRCGPFGCFPLVSKSRNLALNVTGEVIGVIGVDSCRLAWKFHPQAMTHEQVVAFLRTYGLEDCIPAIIKHQIDGVQLAALTDVDMEFKLGITRVLSRSKLVDIVAALRDGVPLHVPSLPTWFLHDDASMEFLTQVAARSGKILAKVRMREWLRLLRARTIDGRCTQYDLYHLVLQAITHCVLSVDAASVWRLDRGQPPKVHVLADCDIPQDRLAPFQQNRGIKRVLLHKEGGGKGNMVRGHVAHLGSLDGATPYQISWSDHTVEYFTWEELKPLLAIRPLNPHHFELQQILSQLETQTECVVDVGGQEGNGGVKRWVKTFTDRSASTYVVDMTFQKSRSHVDAAYFVHQLLPPLEEALVCVRGRQRRAAQRHAALHVMKKAVAQLSMTPSQDAQRSATELVTLVANEIVACLPGVEIAIAELLPGAASVEFTYTFNGSTLATKTLTGPSVALSCCLEAQQKSLVVRSFHSLRRIGKPEDDSALPYIFLPLVHDDSPLGFVSVNRFAEVEKGRDDEQHPEYGVLSFLEQATSCLATILRLKRRSHALYQLQALAQNAFVSPLQLFVTTLKSMIATLPGLRRAKLVAIELKSSTATAILDRVDVDLMDVLYRNALQVRRAETLLSTFQAYFGLTTAIMEIILEPTPSRVLPDDYATLVNPPTLATTIDRKAKHAMDAAMHVIVGNEPYVTSWLPALSSPSTNVVLMYTALTPKWLNRADGRFLEMVAASLNELLVTVRGRYDRVRQRIDALTIFQKQCASTATVNAHFESIQAELDAEIRLDLQRVAVDIIARVLTGANVYIGMTEPSRQRIKYTCASEKSCMATKHLKRGKGVSFHCLTAQTPLVIDATNKSSTEFGTLRYFGDRKTQAWPFIVVPIGSFGVLAVDDLSQYGESPPPEMGIVDFLVRMATELHVAIKNTRETTQAYRKQLRERAVHDVLSMCDNGRLSELHVLQRLLTIVAATFPGVCAYTGLVMPWAKEIHFVLATPSSEMEGRSIDVAKTVSGVCFRSQQPVVVPDVGRNPNGLQVFKDTTGPYVCVPIPFVGILAVDTFPSPAGGLYMQHVPEVGVVECLVHMANAVGAHIRARRLADLRQTIQNLFQGNISTFPILFNAIADAIVVNMASAVRVDVLYPDGTLKFTKSKTTQPDSTPSMPSPLPPPLVPFADGVRVVCPFEMTDPKYSGQSHALLVVTRLPNIDWPYDIHIMETIQPHLSECFSLASARAAAAAARAECISRMDMALEELRATPSQVALTKLHGTQLAWLDWMALALGGRGTDVYLGEIQNDTDALVFTGASPQSLMTGIRLEDETLFSFQCIRTQSPVIVNHLTPTSRHVKFCTTRKATRAYCVVPLDSFGVLAADSFGSTSFTVQNVLEAATVAFLKTCATKFVRLLDGTRHNFDFDQLRAAAVAGTHNLRMIYAHAMADIQRNLGYIHCQQVVTLAPDFTGQFCIESWHKTPTRRPMKHLQEHFCYLHRCSKALVRQRVHFDSVTIPMTNLPKTLDDARTHPSGTAMGIELRGSFPCFAAMLDGAFATTPRVALSVYRKPGRSFQPREVAFLRTYLSVVRESYLVALKHLVVRTFAEEALHWARDFVHAKDGFVAQLREKDVDILVSTNVNKIALGTLKPTLKRTHRLQDFAATDLSSALVETTATPLPSATSPSMPPIQNPSGETTKRSKFALFPKKAKPTTGDRLSSSATVPVSQVSQHWEWTCRLPAGRFLLLDIVSKNAVEQEIFVQEGNALAKTCSFIYDSFWNAPKGDERHVGFFLSQWWQQVHVMLAASRLAIERQLRELLDAEVAHTSTCPRAILIIASSALLCCGHKADAMTTARAVLQLILSSESVGHMCDLDPFDPSTRTKVWTAAFRCRTFLQSQPVAPIELTKELSPAMRILLDATLLLQVVSKWLKADFDKEKASWVPVHRAAVAIQCGARCMRARAELARRRRDFRAALTIQCWARQLLARWCLQTKRRSRAASRIQRWFRRRHDKPRLAPKELLENMLAVQARFGVSEKPSEMFSEATFELFMTKGRGRSMVLAEEKRLVEKLRDLAKQRLSLSWEERIDEEVRDVFAYFDYAGVGSISREDTKTMIQKLRIPLQPDELDDVVAMIDVDKSGDVDVDEFCRWYKYEYARLRARSKDCGTLSKADKEWFSHGMALRFIKQQWTACHSKDKYTPIAPSPAPPLVPPTSPAEATQVESPEDDKQGVSQADNDQAESQADDEQISSAAEREQAESSANE</sequence>
<name>A0A6G0XVE2_9STRA</name>
<evidence type="ECO:0000256" key="2">
    <source>
        <dbReference type="SAM" id="MobiDB-lite"/>
    </source>
</evidence>
<protein>
    <submittedName>
        <fullName evidence="5">Uncharacterized protein</fullName>
    </submittedName>
</protein>
<evidence type="ECO:0000259" key="3">
    <source>
        <dbReference type="PROSITE" id="PS50105"/>
    </source>
</evidence>
<dbReference type="Proteomes" id="UP000481153">
    <property type="component" value="Unassembled WGS sequence"/>
</dbReference>
<dbReference type="InterPro" id="IPR002048">
    <property type="entry name" value="EF_hand_dom"/>
</dbReference>
<feature type="compositionally biased region" description="Pro residues" evidence="2">
    <location>
        <begin position="2376"/>
        <end position="2388"/>
    </location>
</feature>
<gene>
    <name evidence="5" type="ORF">Ae201684_000861</name>
</gene>
<dbReference type="SMART" id="SM00454">
    <property type="entry name" value="SAM"/>
    <property type="match status" value="1"/>
</dbReference>
<dbReference type="CDD" id="cd00051">
    <property type="entry name" value="EFh"/>
    <property type="match status" value="1"/>
</dbReference>
<dbReference type="InterPro" id="IPR001660">
    <property type="entry name" value="SAM"/>
</dbReference>
<accession>A0A6G0XVE2</accession>
<dbReference type="CDD" id="cd09487">
    <property type="entry name" value="SAM_superfamily"/>
    <property type="match status" value="1"/>
</dbReference>
<proteinExistence type="predicted"/>
<dbReference type="PROSITE" id="PS00018">
    <property type="entry name" value="EF_HAND_1"/>
    <property type="match status" value="1"/>
</dbReference>
<keyword evidence="6" id="KW-1185">Reference proteome</keyword>
<dbReference type="Gene3D" id="3.30.450.40">
    <property type="match status" value="2"/>
</dbReference>
<dbReference type="PROSITE" id="PS50222">
    <property type="entry name" value="EF_HAND_2"/>
    <property type="match status" value="2"/>
</dbReference>
<dbReference type="InterPro" id="IPR013761">
    <property type="entry name" value="SAM/pointed_sf"/>
</dbReference>
<feature type="domain" description="SAM" evidence="3">
    <location>
        <begin position="246"/>
        <end position="310"/>
    </location>
</feature>
<dbReference type="VEuPathDB" id="FungiDB:AeMF1_016818"/>
<feature type="domain" description="EF-hand" evidence="4">
    <location>
        <begin position="2260"/>
        <end position="2295"/>
    </location>
</feature>